<keyword evidence="3" id="KW-1185">Reference proteome</keyword>
<comment type="caution">
    <text evidence="2">The sequence shown here is derived from an EMBL/GenBank/DDBJ whole genome shotgun (WGS) entry which is preliminary data.</text>
</comment>
<name>A0AAV2Q3M5_MEGNR</name>
<proteinExistence type="predicted"/>
<accession>A0AAV2Q3M5</accession>
<evidence type="ECO:0000313" key="2">
    <source>
        <dbReference type="EMBL" id="CAL4068927.1"/>
    </source>
</evidence>
<feature type="compositionally biased region" description="Polar residues" evidence="1">
    <location>
        <begin position="122"/>
        <end position="131"/>
    </location>
</feature>
<sequence>MGSSSSTMGCSESKGVQRISVSASERKAGDVVTLQELDVTNLTSAESSASSGLAARGSPGAGSQSNVPLLKMKQDEADEDIDMIGDIKVLENIPISDLGESLDCRRSRAPWLPSPPTEYSGPITTQQLPPNSSSASSRDSADSGIYDLDEDYSFVITENSPAELIKRVEDEFCYVENLDLTITGKQCPRMLSGYQKARADEESILEGLRAEGFLASSRQKSNGGVSFDIIEATPQTQSAGSSQFQPKDFLPESHKNHLDRVRDRFTLHNRSSADVNRKLHLADERRKDALEAKTDKMLEISKHRQGRPKPEEVLKEKQTRKIDQAMEKREAHLKELRDKLHAKNQKVQQVKLKKLVNGPPVPVPVAVGTAFPSMNSYDNFFD</sequence>
<dbReference type="Proteomes" id="UP001497623">
    <property type="component" value="Unassembled WGS sequence"/>
</dbReference>
<evidence type="ECO:0000256" key="1">
    <source>
        <dbReference type="SAM" id="MobiDB-lite"/>
    </source>
</evidence>
<feature type="region of interest" description="Disordered" evidence="1">
    <location>
        <begin position="1"/>
        <end position="73"/>
    </location>
</feature>
<protein>
    <submittedName>
        <fullName evidence="2">Uncharacterized protein</fullName>
    </submittedName>
</protein>
<dbReference type="EMBL" id="CAXKWB010003318">
    <property type="protein sequence ID" value="CAL4068927.1"/>
    <property type="molecule type" value="Genomic_DNA"/>
</dbReference>
<dbReference type="AlphaFoldDB" id="A0AAV2Q3M5"/>
<evidence type="ECO:0000313" key="3">
    <source>
        <dbReference type="Proteomes" id="UP001497623"/>
    </source>
</evidence>
<feature type="compositionally biased region" description="Low complexity" evidence="1">
    <location>
        <begin position="44"/>
        <end position="63"/>
    </location>
</feature>
<dbReference type="Gene3D" id="6.10.280.30">
    <property type="match status" value="1"/>
</dbReference>
<reference evidence="2 3" key="1">
    <citation type="submission" date="2024-05" db="EMBL/GenBank/DDBJ databases">
        <authorList>
            <person name="Wallberg A."/>
        </authorList>
    </citation>
    <scope>NUCLEOTIDE SEQUENCE [LARGE SCALE GENOMIC DNA]</scope>
</reference>
<organism evidence="2 3">
    <name type="scientific">Meganyctiphanes norvegica</name>
    <name type="common">Northern krill</name>
    <name type="synonym">Thysanopoda norvegica</name>
    <dbReference type="NCBI Taxonomy" id="48144"/>
    <lineage>
        <taxon>Eukaryota</taxon>
        <taxon>Metazoa</taxon>
        <taxon>Ecdysozoa</taxon>
        <taxon>Arthropoda</taxon>
        <taxon>Crustacea</taxon>
        <taxon>Multicrustacea</taxon>
        <taxon>Malacostraca</taxon>
        <taxon>Eumalacostraca</taxon>
        <taxon>Eucarida</taxon>
        <taxon>Euphausiacea</taxon>
        <taxon>Euphausiidae</taxon>
        <taxon>Meganyctiphanes</taxon>
    </lineage>
</organism>
<feature type="region of interest" description="Disordered" evidence="1">
    <location>
        <begin position="301"/>
        <end position="321"/>
    </location>
</feature>
<feature type="region of interest" description="Disordered" evidence="1">
    <location>
        <begin position="106"/>
        <end position="142"/>
    </location>
</feature>
<feature type="compositionally biased region" description="Low complexity" evidence="1">
    <location>
        <begin position="1"/>
        <end position="14"/>
    </location>
</feature>
<gene>
    <name evidence="2" type="ORF">MNOR_LOCUS7493</name>
</gene>